<dbReference type="GO" id="GO:0016671">
    <property type="term" value="F:oxidoreductase activity, acting on a sulfur group of donors, disulfide as acceptor"/>
    <property type="evidence" value="ECO:0007669"/>
    <property type="project" value="InterPro"/>
</dbReference>
<dbReference type="AlphaFoldDB" id="A0AAW1PRK0"/>
<dbReference type="InterPro" id="IPR044192">
    <property type="entry name" value="CDSP32"/>
</dbReference>
<sequence length="357" mass="39707">MLSQLLPSHRRVQAPVSSSIATPSVTAPRCTCGGISYVTRSLAQRSAGRRSTVRTKAVSSVSTEQETDKEAFERRVKESQRVEERVKLIASSQEFHDELEQAGKKLVVLEIDSAQVCQTGLKEEAESHWKVDKADTIGPCQELKHLLQRTARDCPDVQFVHIDADETGGDQACKDLGVDVLPTLQFWREGKKLWEHRGILHLQQDLGEGVLWYGDTAAHGLRASEYVQDLRTRAEFERYIKGTDSKVLTVVDVSLESAAPCIRIFAAVLALARSFKGYANFARLLGDANSEGQEIMQQYNVKEVPCFLFFRDGKEVGRHYGSSRGDLIGQILQQQAALGIQPPPPPVRATRPRKVGR</sequence>
<dbReference type="Gene3D" id="3.40.30.10">
    <property type="entry name" value="Glutaredoxin"/>
    <property type="match status" value="2"/>
</dbReference>
<dbReference type="EMBL" id="JALJOQ010000014">
    <property type="protein sequence ID" value="KAK9810728.1"/>
    <property type="molecule type" value="Genomic_DNA"/>
</dbReference>
<reference evidence="3 4" key="1">
    <citation type="journal article" date="2024" name="Nat. Commun.">
        <title>Phylogenomics reveals the evolutionary origins of lichenization in chlorophyte algae.</title>
        <authorList>
            <person name="Puginier C."/>
            <person name="Libourel C."/>
            <person name="Otte J."/>
            <person name="Skaloud P."/>
            <person name="Haon M."/>
            <person name="Grisel S."/>
            <person name="Petersen M."/>
            <person name="Berrin J.G."/>
            <person name="Delaux P.M."/>
            <person name="Dal Grande F."/>
            <person name="Keller J."/>
        </authorList>
    </citation>
    <scope>NUCLEOTIDE SEQUENCE [LARGE SCALE GENOMIC DNA]</scope>
    <source>
        <strain evidence="3 4">SAG 2036</strain>
    </source>
</reference>
<proteinExistence type="predicted"/>
<feature type="region of interest" description="Disordered" evidence="1">
    <location>
        <begin position="1"/>
        <end position="20"/>
    </location>
</feature>
<evidence type="ECO:0000313" key="4">
    <source>
        <dbReference type="Proteomes" id="UP001465755"/>
    </source>
</evidence>
<protein>
    <recommendedName>
        <fullName evidence="2">Thioredoxin domain-containing protein</fullName>
    </recommendedName>
</protein>
<feature type="domain" description="Thioredoxin" evidence="2">
    <location>
        <begin position="232"/>
        <end position="329"/>
    </location>
</feature>
<keyword evidence="4" id="KW-1185">Reference proteome</keyword>
<gene>
    <name evidence="3" type="ORF">WJX73_003084</name>
</gene>
<comment type="caution">
    <text evidence="3">The sequence shown here is derived from an EMBL/GenBank/DDBJ whole genome shotgun (WGS) entry which is preliminary data.</text>
</comment>
<feature type="domain" description="Thioredoxin" evidence="2">
    <location>
        <begin position="134"/>
        <end position="198"/>
    </location>
</feature>
<evidence type="ECO:0000256" key="1">
    <source>
        <dbReference type="SAM" id="MobiDB-lite"/>
    </source>
</evidence>
<dbReference type="PANTHER" id="PTHR47578">
    <property type="entry name" value="THIOREDOXIN-LIKE PROTEIN CDSP32, CHLOROPLASTIC"/>
    <property type="match status" value="1"/>
</dbReference>
<accession>A0AAW1PRK0</accession>
<name>A0AAW1PRK0_9CHLO</name>
<dbReference type="InterPro" id="IPR036249">
    <property type="entry name" value="Thioredoxin-like_sf"/>
</dbReference>
<dbReference type="Proteomes" id="UP001465755">
    <property type="component" value="Unassembled WGS sequence"/>
</dbReference>
<dbReference type="PANTHER" id="PTHR47578:SF1">
    <property type="entry name" value="THIOREDOXIN-LIKE PROTEIN CDSP32, CHLOROPLASTIC"/>
    <property type="match status" value="1"/>
</dbReference>
<evidence type="ECO:0000313" key="3">
    <source>
        <dbReference type="EMBL" id="KAK9810728.1"/>
    </source>
</evidence>
<dbReference type="SUPFAM" id="SSF52833">
    <property type="entry name" value="Thioredoxin-like"/>
    <property type="match status" value="2"/>
</dbReference>
<organism evidence="3 4">
    <name type="scientific">Symbiochloris irregularis</name>
    <dbReference type="NCBI Taxonomy" id="706552"/>
    <lineage>
        <taxon>Eukaryota</taxon>
        <taxon>Viridiplantae</taxon>
        <taxon>Chlorophyta</taxon>
        <taxon>core chlorophytes</taxon>
        <taxon>Trebouxiophyceae</taxon>
        <taxon>Trebouxiales</taxon>
        <taxon>Trebouxiaceae</taxon>
        <taxon>Symbiochloris</taxon>
    </lineage>
</organism>
<dbReference type="CDD" id="cd02947">
    <property type="entry name" value="TRX_family"/>
    <property type="match status" value="1"/>
</dbReference>
<dbReference type="InterPro" id="IPR013766">
    <property type="entry name" value="Thioredoxin_domain"/>
</dbReference>
<dbReference type="Pfam" id="PF00085">
    <property type="entry name" value="Thioredoxin"/>
    <property type="match status" value="2"/>
</dbReference>
<evidence type="ECO:0000259" key="2">
    <source>
        <dbReference type="Pfam" id="PF00085"/>
    </source>
</evidence>